<keyword evidence="1" id="KW-0732">Signal</keyword>
<dbReference type="Gene3D" id="3.10.100.10">
    <property type="entry name" value="Mannose-Binding Protein A, subunit A"/>
    <property type="match status" value="1"/>
</dbReference>
<dbReference type="CDD" id="cd00037">
    <property type="entry name" value="CLECT"/>
    <property type="match status" value="1"/>
</dbReference>
<comment type="caution">
    <text evidence="3">The sequence shown here is derived from an EMBL/GenBank/DDBJ whole genome shotgun (WGS) entry which is preliminary data.</text>
</comment>
<dbReference type="SUPFAM" id="SSF56436">
    <property type="entry name" value="C-type lectin-like"/>
    <property type="match status" value="1"/>
</dbReference>
<reference evidence="3 4" key="1">
    <citation type="submission" date="2024-11" db="EMBL/GenBank/DDBJ databases">
        <title>Chromosome-level genome assembly of the freshwater bivalve Anodonta woodiana.</title>
        <authorList>
            <person name="Chen X."/>
        </authorList>
    </citation>
    <scope>NUCLEOTIDE SEQUENCE [LARGE SCALE GENOMIC DNA]</scope>
    <source>
        <strain evidence="3">MN2024</strain>
        <tissue evidence="3">Gills</tissue>
    </source>
</reference>
<dbReference type="InterPro" id="IPR001304">
    <property type="entry name" value="C-type_lectin-like"/>
</dbReference>
<dbReference type="Proteomes" id="UP001634394">
    <property type="component" value="Unassembled WGS sequence"/>
</dbReference>
<proteinExistence type="predicted"/>
<keyword evidence="4" id="KW-1185">Reference proteome</keyword>
<dbReference type="EMBL" id="JBJQND010000001">
    <property type="protein sequence ID" value="KAL3890253.1"/>
    <property type="molecule type" value="Genomic_DNA"/>
</dbReference>
<accession>A0ABD3XXV0</accession>
<evidence type="ECO:0000313" key="3">
    <source>
        <dbReference type="EMBL" id="KAL3890253.1"/>
    </source>
</evidence>
<gene>
    <name evidence="3" type="ORF">ACJMK2_002541</name>
</gene>
<dbReference type="AlphaFoldDB" id="A0ABD3XXV0"/>
<dbReference type="PROSITE" id="PS50041">
    <property type="entry name" value="C_TYPE_LECTIN_2"/>
    <property type="match status" value="1"/>
</dbReference>
<dbReference type="SMART" id="SM00034">
    <property type="entry name" value="CLECT"/>
    <property type="match status" value="1"/>
</dbReference>
<evidence type="ECO:0000313" key="4">
    <source>
        <dbReference type="Proteomes" id="UP001634394"/>
    </source>
</evidence>
<dbReference type="InterPro" id="IPR016186">
    <property type="entry name" value="C-type_lectin-like/link_sf"/>
</dbReference>
<organism evidence="3 4">
    <name type="scientific">Sinanodonta woodiana</name>
    <name type="common">Chinese pond mussel</name>
    <name type="synonym">Anodonta woodiana</name>
    <dbReference type="NCBI Taxonomy" id="1069815"/>
    <lineage>
        <taxon>Eukaryota</taxon>
        <taxon>Metazoa</taxon>
        <taxon>Spiralia</taxon>
        <taxon>Lophotrochozoa</taxon>
        <taxon>Mollusca</taxon>
        <taxon>Bivalvia</taxon>
        <taxon>Autobranchia</taxon>
        <taxon>Heteroconchia</taxon>
        <taxon>Palaeoheterodonta</taxon>
        <taxon>Unionida</taxon>
        <taxon>Unionoidea</taxon>
        <taxon>Unionidae</taxon>
        <taxon>Unioninae</taxon>
        <taxon>Sinanodonta</taxon>
    </lineage>
</organism>
<dbReference type="InterPro" id="IPR016187">
    <property type="entry name" value="CTDL_fold"/>
</dbReference>
<sequence>MALRGALIVWSTFCIVRMIRSSDANVSKPLKYPIKIASKSALQLLNLIIQVDKRLKTIACPQDYNLYAKDSGGRFCYRFVPEFCRNQSAAQKYCHNQGGNLISLNDLNFDFFRRRAAEERSYSIQQIGTRSPTLPACSNFWTSASDYGRETLFRFINGHEIAPNSTVWTDPVVFNTGKNCAIMNASKQYLLTDFNCALALASPLCQIFL</sequence>
<evidence type="ECO:0000256" key="1">
    <source>
        <dbReference type="SAM" id="SignalP"/>
    </source>
</evidence>
<dbReference type="Pfam" id="PF00059">
    <property type="entry name" value="Lectin_C"/>
    <property type="match status" value="1"/>
</dbReference>
<feature type="chain" id="PRO_5044819669" description="C-type lectin domain-containing protein" evidence="1">
    <location>
        <begin position="22"/>
        <end position="209"/>
    </location>
</feature>
<protein>
    <recommendedName>
        <fullName evidence="2">C-type lectin domain-containing protein</fullName>
    </recommendedName>
</protein>
<feature type="domain" description="C-type lectin" evidence="2">
    <location>
        <begin position="72"/>
        <end position="196"/>
    </location>
</feature>
<evidence type="ECO:0000259" key="2">
    <source>
        <dbReference type="PROSITE" id="PS50041"/>
    </source>
</evidence>
<feature type="signal peptide" evidence="1">
    <location>
        <begin position="1"/>
        <end position="21"/>
    </location>
</feature>
<name>A0ABD3XXV0_SINWO</name>